<dbReference type="Gene3D" id="2.130.10.120">
    <property type="entry name" value="Prolyl oligopeptidase, N-terminal domain"/>
    <property type="match status" value="1"/>
</dbReference>
<keyword evidence="3 7" id="KW-0378">Hydrolase</keyword>
<sequence>MTINAPIAAQKPHTRSHHGIDFNDNYEWLREKESPETIAYLEEENAYTEQETSNLAELKENIFQEIKSRVKETDMSVPTRAGDFWYYGRSVEGKSYGISCRLAVDEEHDPWVPPVIDEAEAAPGEQVLLDLNELAEGHDFFALGASSVTTSGRYLAYSVDTAGDERFTLRIKDLDTGELLPDVIEDVYYGATWAGEEYLFYQRVDDAWRSDSVWRHRIGTDASEDVRVFHEADERYNVGVGGTRSEKYLMIEVASKVTSEVWVLEQDNPTGEFRVIRPREEGIEYVVEHAVLEDKDAWLVTHNAHGPNFELGWMWAEDQLGNFGDLTVLVEHNDDVRLEGADTFRDQIVIAYRKDAISRAAIMKLNDGHLGSFEELSFDEELYSLGIAGNPEWDAPVLRMSYTSFITPNKVYDYVVATGEKRLLKEQEVLGGYNPDDYQAHRVWVKAKDGAEIPVSVIHRADLDFSKPNPTLLYGYGAYEISIDPGFSVARLSMLDRGMIFAIAHVRGGGEMGRGWYENGKMLKKRNTFTDFIAVADFFLADNITTRDMLVADGGSAGGLLMGAVANMGGDRFKAIEANVPFVDPLTSILMPELPLTVPEWEEWGNPYADPQVYHYMASYAPYENIEAKPYPNILAVTSINDTRVLYVEPAKWIAKLRATATDGKFLLKTEMAAGHGGVSGRYEKWHQTAFEYAWLINQATGLEA</sequence>
<dbReference type="RefSeq" id="WP_047262837.1">
    <property type="nucleotide sequence ID" value="NZ_CP011542.1"/>
</dbReference>
<reference evidence="7 8" key="1">
    <citation type="journal article" date="2015" name="Genome Announc.">
        <title>Complete Genome Sequence of the Type Strain Corynebacterium mustelae DSM 45274, Isolated from Various Tissues of a Male Ferret with Lethal Sepsis.</title>
        <authorList>
            <person name="Ruckert C."/>
            <person name="Eimer J."/>
            <person name="Winkler A."/>
            <person name="Tauch A."/>
        </authorList>
    </citation>
    <scope>NUCLEOTIDE SEQUENCE [LARGE SCALE GENOMIC DNA]</scope>
    <source>
        <strain evidence="7 8">DSM 45274</strain>
    </source>
</reference>
<dbReference type="InterPro" id="IPR029058">
    <property type="entry name" value="AB_hydrolase_fold"/>
</dbReference>
<dbReference type="PRINTS" id="PR00862">
    <property type="entry name" value="PROLIGOPTASE"/>
</dbReference>
<feature type="domain" description="Peptidase S9 prolyl oligopeptidase catalytic" evidence="5">
    <location>
        <begin position="487"/>
        <end position="699"/>
    </location>
</feature>
<keyword evidence="8" id="KW-1185">Reference proteome</keyword>
<keyword evidence="2 7" id="KW-0645">Protease</keyword>
<evidence type="ECO:0000259" key="5">
    <source>
        <dbReference type="Pfam" id="PF00326"/>
    </source>
</evidence>
<dbReference type="KEGG" id="cmv:CMUST_13025"/>
<evidence type="ECO:0000256" key="4">
    <source>
        <dbReference type="ARBA" id="ARBA00022825"/>
    </source>
</evidence>
<dbReference type="PANTHER" id="PTHR11757">
    <property type="entry name" value="PROTEASE FAMILY S9A OLIGOPEPTIDASE"/>
    <property type="match status" value="1"/>
</dbReference>
<dbReference type="GO" id="GO:0006508">
    <property type="term" value="P:proteolysis"/>
    <property type="evidence" value="ECO:0007669"/>
    <property type="project" value="UniProtKB-KW"/>
</dbReference>
<dbReference type="AlphaFoldDB" id="A0A0G3H0H2"/>
<dbReference type="InterPro" id="IPR051543">
    <property type="entry name" value="Serine_Peptidase_S9A"/>
</dbReference>
<reference evidence="8" key="2">
    <citation type="submission" date="2015-05" db="EMBL/GenBank/DDBJ databases">
        <title>Complete genome sequence of Corynebacterium mustelae DSM 45274, isolated from various tissues of a male ferret with lethal sepsis.</title>
        <authorList>
            <person name="Ruckert C."/>
            <person name="Albersmeier A."/>
            <person name="Winkler A."/>
            <person name="Tauch A."/>
        </authorList>
    </citation>
    <scope>NUCLEOTIDE SEQUENCE [LARGE SCALE GENOMIC DNA]</scope>
    <source>
        <strain evidence="8">DSM 45274</strain>
    </source>
</reference>
<dbReference type="STRING" id="571915.CMUST_13025"/>
<dbReference type="Proteomes" id="UP000035199">
    <property type="component" value="Chromosome"/>
</dbReference>
<accession>A0A0G3H0H2</accession>
<evidence type="ECO:0000256" key="1">
    <source>
        <dbReference type="ARBA" id="ARBA00005228"/>
    </source>
</evidence>
<gene>
    <name evidence="7" type="ORF">CMUST_13025</name>
</gene>
<feature type="domain" description="Peptidase S9A N-terminal" evidence="6">
    <location>
        <begin position="6"/>
        <end position="427"/>
    </location>
</feature>
<organism evidence="7 8">
    <name type="scientific">Corynebacterium mustelae</name>
    <dbReference type="NCBI Taxonomy" id="571915"/>
    <lineage>
        <taxon>Bacteria</taxon>
        <taxon>Bacillati</taxon>
        <taxon>Actinomycetota</taxon>
        <taxon>Actinomycetes</taxon>
        <taxon>Mycobacteriales</taxon>
        <taxon>Corynebacteriaceae</taxon>
        <taxon>Corynebacterium</taxon>
    </lineage>
</organism>
<dbReference type="InterPro" id="IPR001375">
    <property type="entry name" value="Peptidase_S9_cat"/>
</dbReference>
<dbReference type="PANTHER" id="PTHR11757:SF19">
    <property type="entry name" value="PROLYL ENDOPEPTIDASE-LIKE"/>
    <property type="match status" value="1"/>
</dbReference>
<dbReference type="EMBL" id="CP011542">
    <property type="protein sequence ID" value="AKK06901.1"/>
    <property type="molecule type" value="Genomic_DNA"/>
</dbReference>
<evidence type="ECO:0000256" key="2">
    <source>
        <dbReference type="ARBA" id="ARBA00022670"/>
    </source>
</evidence>
<dbReference type="Pfam" id="PF00326">
    <property type="entry name" value="Peptidase_S9"/>
    <property type="match status" value="1"/>
</dbReference>
<dbReference type="InterPro" id="IPR002470">
    <property type="entry name" value="Peptidase_S9A"/>
</dbReference>
<protein>
    <submittedName>
        <fullName evidence="7">Protease II</fullName>
        <ecNumber evidence="7">3.4.21.83</ecNumber>
    </submittedName>
</protein>
<dbReference type="EC" id="3.4.21.83" evidence="7"/>
<dbReference type="Gene3D" id="3.40.50.1820">
    <property type="entry name" value="alpha/beta hydrolase"/>
    <property type="match status" value="1"/>
</dbReference>
<dbReference type="OrthoDB" id="9801421at2"/>
<dbReference type="SUPFAM" id="SSF53474">
    <property type="entry name" value="alpha/beta-Hydrolases"/>
    <property type="match status" value="1"/>
</dbReference>
<dbReference type="PATRIC" id="fig|571915.4.peg.2790"/>
<name>A0A0G3H0H2_9CORY</name>
<evidence type="ECO:0000256" key="3">
    <source>
        <dbReference type="ARBA" id="ARBA00022801"/>
    </source>
</evidence>
<dbReference type="SUPFAM" id="SSF50993">
    <property type="entry name" value="Peptidase/esterase 'gauge' domain"/>
    <property type="match status" value="1"/>
</dbReference>
<evidence type="ECO:0000313" key="7">
    <source>
        <dbReference type="EMBL" id="AKK06901.1"/>
    </source>
</evidence>
<proteinExistence type="inferred from homology"/>
<keyword evidence="4" id="KW-0720">Serine protease</keyword>
<dbReference type="Pfam" id="PF02897">
    <property type="entry name" value="Peptidase_S9_N"/>
    <property type="match status" value="1"/>
</dbReference>
<dbReference type="InterPro" id="IPR023302">
    <property type="entry name" value="Pept_S9A_N"/>
</dbReference>
<evidence type="ECO:0000259" key="6">
    <source>
        <dbReference type="Pfam" id="PF02897"/>
    </source>
</evidence>
<dbReference type="GO" id="GO:0004252">
    <property type="term" value="F:serine-type endopeptidase activity"/>
    <property type="evidence" value="ECO:0007669"/>
    <property type="project" value="UniProtKB-EC"/>
</dbReference>
<evidence type="ECO:0000313" key="8">
    <source>
        <dbReference type="Proteomes" id="UP000035199"/>
    </source>
</evidence>
<comment type="similarity">
    <text evidence="1">Belongs to the peptidase S9A family.</text>
</comment>